<evidence type="ECO:0000256" key="1">
    <source>
        <dbReference type="SAM" id="Phobius"/>
    </source>
</evidence>
<organism evidence="2 3">
    <name type="scientific">Bacillus phage PM1</name>
    <dbReference type="NCBI Taxonomy" id="547228"/>
    <lineage>
        <taxon>Viruses</taxon>
        <taxon>Duplodnaviria</taxon>
        <taxon>Heunggongvirae</taxon>
        <taxon>Uroviricota</taxon>
        <taxon>Caudoviricetes</taxon>
        <taxon>Pemunavirus</taxon>
        <taxon>Pemunavirus PM1</taxon>
    </lineage>
</organism>
<evidence type="ECO:0000313" key="2">
    <source>
        <dbReference type="EMBL" id="BAM99133.1"/>
    </source>
</evidence>
<keyword evidence="1" id="KW-0812">Transmembrane</keyword>
<feature type="transmembrane region" description="Helical" evidence="1">
    <location>
        <begin position="5"/>
        <end position="22"/>
    </location>
</feature>
<name>M4ZS07_9CAUD</name>
<feature type="transmembrane region" description="Helical" evidence="1">
    <location>
        <begin position="34"/>
        <end position="52"/>
    </location>
</feature>
<dbReference type="EMBL" id="AB711120">
    <property type="protein sequence ID" value="BAM99133.1"/>
    <property type="molecule type" value="Genomic_DNA"/>
</dbReference>
<dbReference type="GeneID" id="15042074"/>
<accession>M4ZS07</accession>
<reference evidence="2 3" key="1">
    <citation type="journal article" date="2013" name="Virus Genes">
        <title>Complete nucleotide sequence of Bacillus subtilis (natto) bacteriophage PM1, a phage associated with disruption of food production.</title>
        <authorList>
            <person name="Umene K."/>
            <person name="Shiraishi A."/>
        </authorList>
    </citation>
    <scope>NUCLEOTIDE SEQUENCE [LARGE SCALE GENOMIC DNA]</scope>
    <source>
        <strain evidence="2">PM1</strain>
    </source>
</reference>
<evidence type="ECO:0000313" key="3">
    <source>
        <dbReference type="Proteomes" id="UP000011861"/>
    </source>
</evidence>
<dbReference type="KEGG" id="vg:15042074"/>
<dbReference type="RefSeq" id="YP_007678079.1">
    <property type="nucleotide sequence ID" value="NC_020883.1"/>
</dbReference>
<keyword evidence="3" id="KW-1185">Reference proteome</keyword>
<keyword evidence="1" id="KW-1133">Transmembrane helix</keyword>
<sequence>MGGIIGLIVFIVGLIINVKWLFSEEFNLLGVPAYIFGLPMMGIVVFVVYLIGDNG</sequence>
<dbReference type="Proteomes" id="UP000011861">
    <property type="component" value="Segment"/>
</dbReference>
<protein>
    <submittedName>
        <fullName evidence="2">Uncharacterized protein</fullName>
    </submittedName>
</protein>
<keyword evidence="1" id="KW-0472">Membrane</keyword>
<proteinExistence type="predicted"/>